<evidence type="ECO:0000313" key="11">
    <source>
        <dbReference type="Proteomes" id="UP000008206"/>
    </source>
</evidence>
<keyword evidence="3 8" id="KW-0813">Transport</keyword>
<dbReference type="KEGG" id="cyj:Cyan7822_0710"/>
<dbReference type="Pfam" id="PF00909">
    <property type="entry name" value="Ammonium_transp"/>
    <property type="match status" value="1"/>
</dbReference>
<keyword evidence="7 8" id="KW-0924">Ammonia transport</keyword>
<dbReference type="GO" id="GO:0008519">
    <property type="term" value="F:ammonium channel activity"/>
    <property type="evidence" value="ECO:0007669"/>
    <property type="project" value="InterPro"/>
</dbReference>
<accession>E0UAK1</accession>
<feature type="transmembrane region" description="Helical" evidence="8">
    <location>
        <begin position="99"/>
        <end position="118"/>
    </location>
</feature>
<reference evidence="11" key="1">
    <citation type="journal article" date="2011" name="MBio">
        <title>Novel metabolic attributes of the genus Cyanothece, comprising a group of unicellular nitrogen-fixing Cyanobacteria.</title>
        <authorList>
            <person name="Bandyopadhyay A."/>
            <person name="Elvitigala T."/>
            <person name="Welsh E."/>
            <person name="Stockel J."/>
            <person name="Liberton M."/>
            <person name="Min H."/>
            <person name="Sherman L.A."/>
            <person name="Pakrasi H.B."/>
        </authorList>
    </citation>
    <scope>NUCLEOTIDE SEQUENCE [LARGE SCALE GENOMIC DNA]</scope>
    <source>
        <strain evidence="11">PCC 7822</strain>
    </source>
</reference>
<feature type="transmembrane region" description="Helical" evidence="8">
    <location>
        <begin position="223"/>
        <end position="245"/>
    </location>
</feature>
<dbReference type="PANTHER" id="PTHR11730:SF89">
    <property type="entry name" value="AMMONIUM TRANSPORTER SLL0108-RELATED"/>
    <property type="match status" value="1"/>
</dbReference>
<dbReference type="PANTHER" id="PTHR11730">
    <property type="entry name" value="AMMONIUM TRANSPORTER"/>
    <property type="match status" value="1"/>
</dbReference>
<dbReference type="SUPFAM" id="SSF111352">
    <property type="entry name" value="Ammonium transporter"/>
    <property type="match status" value="1"/>
</dbReference>
<evidence type="ECO:0000256" key="8">
    <source>
        <dbReference type="RuleBase" id="RU362002"/>
    </source>
</evidence>
<dbReference type="InterPro" id="IPR029020">
    <property type="entry name" value="Ammonium/urea_transptr"/>
</dbReference>
<keyword evidence="4 8" id="KW-0812">Transmembrane</keyword>
<feature type="transmembrane region" description="Helical" evidence="8">
    <location>
        <begin position="353"/>
        <end position="369"/>
    </location>
</feature>
<feature type="transmembrane region" description="Helical" evidence="8">
    <location>
        <begin position="293"/>
        <end position="320"/>
    </location>
</feature>
<dbReference type="GO" id="GO:0005886">
    <property type="term" value="C:plasma membrane"/>
    <property type="evidence" value="ECO:0007669"/>
    <property type="project" value="UniProtKB-SubCell"/>
</dbReference>
<dbReference type="GO" id="GO:0097272">
    <property type="term" value="P:ammonium homeostasis"/>
    <property type="evidence" value="ECO:0007669"/>
    <property type="project" value="TreeGrafter"/>
</dbReference>
<gene>
    <name evidence="10" type="ordered locus">Cyan7822_0710</name>
</gene>
<evidence type="ECO:0000256" key="1">
    <source>
        <dbReference type="ARBA" id="ARBA00004141"/>
    </source>
</evidence>
<keyword evidence="5 8" id="KW-1133">Transmembrane helix</keyword>
<keyword evidence="11" id="KW-1185">Reference proteome</keyword>
<feature type="domain" description="Ammonium transporter AmtB-like" evidence="9">
    <location>
        <begin position="62"/>
        <end position="479"/>
    </location>
</feature>
<evidence type="ECO:0000259" key="9">
    <source>
        <dbReference type="Pfam" id="PF00909"/>
    </source>
</evidence>
<evidence type="ECO:0000313" key="10">
    <source>
        <dbReference type="EMBL" id="ADN12742.1"/>
    </source>
</evidence>
<keyword evidence="6 8" id="KW-0472">Membrane</keyword>
<feature type="transmembrane region" description="Helical" evidence="8">
    <location>
        <begin position="188"/>
        <end position="211"/>
    </location>
</feature>
<dbReference type="STRING" id="497965.Cyan7822_0710"/>
<evidence type="ECO:0000256" key="4">
    <source>
        <dbReference type="ARBA" id="ARBA00022692"/>
    </source>
</evidence>
<dbReference type="InterPro" id="IPR001905">
    <property type="entry name" value="Ammonium_transpt"/>
</dbReference>
<sequence length="505" mass="53847">MFQKKLNKVKLIKNIFHLRVVPRVLLATVIVLVWVGAAMAKPTTMTRVDLVEQKLQIALDTVWVIFGGCLIFFMNAGFATLESGFCRQKNVVNVLAKNLIVFTLATIAFWSFGFGIMFSEGTPLFGFQGFFLSGVDNSPATGENYQGVFTALAGTGIPLKAKFFFQLMFAGTAATIVSGAVAERIRFLAFFIFSLVLVGFCYPVTGHWIWGGGWLQGLDFYDFAGSTVVHSVGGWAALVGAVILGPRIGKYQQGKSFALPGHNLTLSTLGCFILWLGWFGFNAGSTMKADPLAISHILLTTNMSAAMGGIAATITTWFYFGKPDLSVIINGILGGLVAITAGCRFVSLGGAGFIGLVAGVLIVFAVDVFDHLQIDDPAGAISVHLVGGIWGTLAVALLAVGPDVNLYHIGPAQGLLVGGGLGGIKQMFIQLLGIASVSLFTVLASWMVWSLIDLFVGIRVSPEAELKGLDISEHGLQAYTGFMLKNDVSPMVAGIISRLNNKHKT</sequence>
<dbReference type="eggNOG" id="COG0004">
    <property type="taxonomic scope" value="Bacteria"/>
</dbReference>
<dbReference type="InterPro" id="IPR024041">
    <property type="entry name" value="NH4_transpt_AmtB-like_dom"/>
</dbReference>
<feature type="transmembrane region" description="Helical" evidence="8">
    <location>
        <begin position="56"/>
        <end position="78"/>
    </location>
</feature>
<dbReference type="OrthoDB" id="9814202at2"/>
<dbReference type="RefSeq" id="WP_013320852.1">
    <property type="nucleotide sequence ID" value="NC_014501.1"/>
</dbReference>
<feature type="transmembrane region" description="Helical" evidence="8">
    <location>
        <begin position="327"/>
        <end position="347"/>
    </location>
</feature>
<dbReference type="AlphaFoldDB" id="E0UAK1"/>
<feature type="transmembrane region" description="Helical" evidence="8">
    <location>
        <begin position="381"/>
        <end position="400"/>
    </location>
</feature>
<feature type="transmembrane region" description="Helical" evidence="8">
    <location>
        <begin position="163"/>
        <end position="181"/>
    </location>
</feature>
<evidence type="ECO:0000256" key="5">
    <source>
        <dbReference type="ARBA" id="ARBA00022989"/>
    </source>
</evidence>
<dbReference type="Gene3D" id="1.10.3430.10">
    <property type="entry name" value="Ammonium transporter AmtB like domains"/>
    <property type="match status" value="1"/>
</dbReference>
<dbReference type="NCBIfam" id="TIGR00836">
    <property type="entry name" value="amt"/>
    <property type="match status" value="1"/>
</dbReference>
<evidence type="ECO:0000256" key="7">
    <source>
        <dbReference type="ARBA" id="ARBA00023177"/>
    </source>
</evidence>
<evidence type="ECO:0000256" key="6">
    <source>
        <dbReference type="ARBA" id="ARBA00023136"/>
    </source>
</evidence>
<comment type="similarity">
    <text evidence="2 8">Belongs to the ammonia transporter channel (TC 1.A.11.2) family.</text>
</comment>
<comment type="subcellular location">
    <subcellularLocation>
        <location evidence="8">Cell membrane</location>
        <topology evidence="8">Multi-pass membrane protein</topology>
    </subcellularLocation>
    <subcellularLocation>
        <location evidence="1">Membrane</location>
        <topology evidence="1">Multi-pass membrane protein</topology>
    </subcellularLocation>
</comment>
<name>E0UAK1_GLOV7</name>
<dbReference type="EMBL" id="CP002198">
    <property type="protein sequence ID" value="ADN12742.1"/>
    <property type="molecule type" value="Genomic_DNA"/>
</dbReference>
<dbReference type="PROSITE" id="PS01219">
    <property type="entry name" value="AMMONIUM_TRANSP"/>
    <property type="match status" value="1"/>
</dbReference>
<feature type="transmembrane region" description="Helical" evidence="8">
    <location>
        <begin position="431"/>
        <end position="452"/>
    </location>
</feature>
<evidence type="ECO:0000256" key="2">
    <source>
        <dbReference type="ARBA" id="ARBA00005887"/>
    </source>
</evidence>
<protein>
    <recommendedName>
        <fullName evidence="8">Ammonium transporter</fullName>
    </recommendedName>
</protein>
<organism evidence="10 11">
    <name type="scientific">Gloeothece verrucosa (strain PCC 7822)</name>
    <name type="common">Cyanothece sp. (strain PCC 7822)</name>
    <dbReference type="NCBI Taxonomy" id="497965"/>
    <lineage>
        <taxon>Bacteria</taxon>
        <taxon>Bacillati</taxon>
        <taxon>Cyanobacteriota</taxon>
        <taxon>Cyanophyceae</taxon>
        <taxon>Oscillatoriophycideae</taxon>
        <taxon>Chroococcales</taxon>
        <taxon>Aphanothecaceae</taxon>
        <taxon>Gloeothece</taxon>
        <taxon>Gloeothece verrucosa</taxon>
    </lineage>
</organism>
<dbReference type="InterPro" id="IPR018047">
    <property type="entry name" value="Ammonium_transpt_CS"/>
</dbReference>
<feature type="transmembrane region" description="Helical" evidence="8">
    <location>
        <begin position="257"/>
        <end position="281"/>
    </location>
</feature>
<proteinExistence type="inferred from homology"/>
<dbReference type="HOGENOM" id="CLU_000445_33_1_3"/>
<dbReference type="Proteomes" id="UP000008206">
    <property type="component" value="Chromosome"/>
</dbReference>
<evidence type="ECO:0000256" key="3">
    <source>
        <dbReference type="ARBA" id="ARBA00022448"/>
    </source>
</evidence>